<protein>
    <recommendedName>
        <fullName evidence="4">Rho-GAP domain-containing protein</fullName>
    </recommendedName>
</protein>
<dbReference type="GO" id="GO:0005096">
    <property type="term" value="F:GTPase activator activity"/>
    <property type="evidence" value="ECO:0007669"/>
    <property type="project" value="InterPro"/>
</dbReference>
<sequence length="289" mass="32979">MFDAQRLDIDLDHYSVHVLAGCLKLFFREMPEPLMTYELYDDFLWATTVTDPIERNQIIFNHISKLPKPNYDLLERLTFHLARVARQESANRMNANSLAIVFAPCILRTNKSMQMQDKLNDISKQTICIESIISEQMRQISDTLNDIDILDTACHTASSRLSSIRHSKMNMHRDAISVVRTHSNVVDDDEEEYLTQQISELITEKNHLTTILPTFRIASACSDEDILSSNENEEMVNTNASSDECLNSTVINNDNIKTLNTKTTKSIGNVNNPNKISTTNLTKTKDEIH</sequence>
<dbReference type="Gene3D" id="1.10.555.10">
    <property type="entry name" value="Rho GTPase activation protein"/>
    <property type="match status" value="1"/>
</dbReference>
<dbReference type="PROSITE" id="PS50238">
    <property type="entry name" value="RHOGAP"/>
    <property type="match status" value="1"/>
</dbReference>
<dbReference type="GO" id="GO:0005884">
    <property type="term" value="C:actin filament"/>
    <property type="evidence" value="ECO:0007669"/>
    <property type="project" value="TreeGrafter"/>
</dbReference>
<dbReference type="GO" id="GO:0051015">
    <property type="term" value="F:actin filament binding"/>
    <property type="evidence" value="ECO:0007669"/>
    <property type="project" value="TreeGrafter"/>
</dbReference>
<comment type="subcellular location">
    <subcellularLocation>
        <location evidence="1">Cytoplasm</location>
    </subcellularLocation>
</comment>
<reference evidence="5 6" key="1">
    <citation type="submission" date="2017-03" db="EMBL/GenBank/DDBJ databases">
        <title>Genome Survey of Euroglyphus maynei.</title>
        <authorList>
            <person name="Arlian L.G."/>
            <person name="Morgan M.S."/>
            <person name="Rider S.D."/>
        </authorList>
    </citation>
    <scope>NUCLEOTIDE SEQUENCE [LARGE SCALE GENOMIC DNA]</scope>
    <source>
        <strain evidence="5">Arlian Lab</strain>
        <tissue evidence="5">Whole body</tissue>
    </source>
</reference>
<dbReference type="InterPro" id="IPR046987">
    <property type="entry name" value="Myo9"/>
</dbReference>
<feature type="region of interest" description="Disordered" evidence="3">
    <location>
        <begin position="270"/>
        <end position="289"/>
    </location>
</feature>
<dbReference type="SMART" id="SM00324">
    <property type="entry name" value="RhoGAP"/>
    <property type="match status" value="1"/>
</dbReference>
<dbReference type="Proteomes" id="UP000194236">
    <property type="component" value="Unassembled WGS sequence"/>
</dbReference>
<dbReference type="GO" id="GO:0035556">
    <property type="term" value="P:intracellular signal transduction"/>
    <property type="evidence" value="ECO:0007669"/>
    <property type="project" value="InterPro"/>
</dbReference>
<dbReference type="Pfam" id="PF00620">
    <property type="entry name" value="RhoGAP"/>
    <property type="match status" value="1"/>
</dbReference>
<dbReference type="AlphaFoldDB" id="A0A1Y3ALW7"/>
<dbReference type="EMBL" id="MUJZ01070554">
    <property type="protein sequence ID" value="OTF69429.1"/>
    <property type="molecule type" value="Genomic_DNA"/>
</dbReference>
<dbReference type="PANTHER" id="PTHR46184:SF5">
    <property type="entry name" value="UNCONVENTIONAL MYOSIN-IXA-LIKE"/>
    <property type="match status" value="1"/>
</dbReference>
<evidence type="ECO:0000256" key="1">
    <source>
        <dbReference type="ARBA" id="ARBA00004496"/>
    </source>
</evidence>
<dbReference type="GO" id="GO:0000146">
    <property type="term" value="F:microfilament motor activity"/>
    <property type="evidence" value="ECO:0007669"/>
    <property type="project" value="InterPro"/>
</dbReference>
<keyword evidence="6" id="KW-1185">Reference proteome</keyword>
<evidence type="ECO:0000256" key="3">
    <source>
        <dbReference type="SAM" id="MobiDB-lite"/>
    </source>
</evidence>
<evidence type="ECO:0000313" key="6">
    <source>
        <dbReference type="Proteomes" id="UP000194236"/>
    </source>
</evidence>
<evidence type="ECO:0000313" key="5">
    <source>
        <dbReference type="EMBL" id="OTF69429.1"/>
    </source>
</evidence>
<evidence type="ECO:0000259" key="4">
    <source>
        <dbReference type="PROSITE" id="PS50238"/>
    </source>
</evidence>
<evidence type="ECO:0000256" key="2">
    <source>
        <dbReference type="ARBA" id="ARBA00022490"/>
    </source>
</evidence>
<proteinExistence type="predicted"/>
<comment type="caution">
    <text evidence="5">The sequence shown here is derived from an EMBL/GenBank/DDBJ whole genome shotgun (WGS) entry which is preliminary data.</text>
</comment>
<dbReference type="InterPro" id="IPR000198">
    <property type="entry name" value="RhoGAP_dom"/>
</dbReference>
<organism evidence="5 6">
    <name type="scientific">Euroglyphus maynei</name>
    <name type="common">Mayne's house dust mite</name>
    <dbReference type="NCBI Taxonomy" id="6958"/>
    <lineage>
        <taxon>Eukaryota</taxon>
        <taxon>Metazoa</taxon>
        <taxon>Ecdysozoa</taxon>
        <taxon>Arthropoda</taxon>
        <taxon>Chelicerata</taxon>
        <taxon>Arachnida</taxon>
        <taxon>Acari</taxon>
        <taxon>Acariformes</taxon>
        <taxon>Sarcoptiformes</taxon>
        <taxon>Astigmata</taxon>
        <taxon>Psoroptidia</taxon>
        <taxon>Analgoidea</taxon>
        <taxon>Pyroglyphidae</taxon>
        <taxon>Pyroglyphinae</taxon>
        <taxon>Euroglyphus</taxon>
    </lineage>
</organism>
<accession>A0A1Y3ALW7</accession>
<keyword evidence="2" id="KW-0963">Cytoplasm</keyword>
<name>A0A1Y3ALW7_EURMA</name>
<dbReference type="PANTHER" id="PTHR46184">
    <property type="entry name" value="UNCONVENTIONAL MYOSIN-IXB-LIKE PROTEIN"/>
    <property type="match status" value="1"/>
</dbReference>
<feature type="compositionally biased region" description="Polar residues" evidence="3">
    <location>
        <begin position="270"/>
        <end position="282"/>
    </location>
</feature>
<feature type="domain" description="Rho-GAP" evidence="4">
    <location>
        <begin position="1"/>
        <end position="140"/>
    </location>
</feature>
<dbReference type="SUPFAM" id="SSF48350">
    <property type="entry name" value="GTPase activation domain, GAP"/>
    <property type="match status" value="1"/>
</dbReference>
<dbReference type="GO" id="GO:0005737">
    <property type="term" value="C:cytoplasm"/>
    <property type="evidence" value="ECO:0007669"/>
    <property type="project" value="UniProtKB-SubCell"/>
</dbReference>
<gene>
    <name evidence="5" type="ORF">BLA29_003880</name>
</gene>
<dbReference type="InterPro" id="IPR008936">
    <property type="entry name" value="Rho_GTPase_activation_prot"/>
</dbReference>
<dbReference type="OrthoDB" id="312459at2759"/>